<proteinExistence type="predicted"/>
<evidence type="ECO:0000256" key="1">
    <source>
        <dbReference type="SAM" id="MobiDB-lite"/>
    </source>
</evidence>
<protein>
    <submittedName>
        <fullName evidence="2">Uncharacterized protein</fullName>
    </submittedName>
</protein>
<dbReference type="AlphaFoldDB" id="A0AAV1ZM47"/>
<dbReference type="EMBL" id="CAXIEN010000063">
    <property type="protein sequence ID" value="CAL1272796.1"/>
    <property type="molecule type" value="Genomic_DNA"/>
</dbReference>
<keyword evidence="3" id="KW-1185">Reference proteome</keyword>
<comment type="caution">
    <text evidence="2">The sequence shown here is derived from an EMBL/GenBank/DDBJ whole genome shotgun (WGS) entry which is preliminary data.</text>
</comment>
<accession>A0AAV1ZM47</accession>
<dbReference type="Proteomes" id="UP001497382">
    <property type="component" value="Unassembled WGS sequence"/>
</dbReference>
<organism evidence="2 3">
    <name type="scientific">Larinioides sclopetarius</name>
    <dbReference type="NCBI Taxonomy" id="280406"/>
    <lineage>
        <taxon>Eukaryota</taxon>
        <taxon>Metazoa</taxon>
        <taxon>Ecdysozoa</taxon>
        <taxon>Arthropoda</taxon>
        <taxon>Chelicerata</taxon>
        <taxon>Arachnida</taxon>
        <taxon>Araneae</taxon>
        <taxon>Araneomorphae</taxon>
        <taxon>Entelegynae</taxon>
        <taxon>Araneoidea</taxon>
        <taxon>Araneidae</taxon>
        <taxon>Larinioides</taxon>
    </lineage>
</organism>
<feature type="region of interest" description="Disordered" evidence="1">
    <location>
        <begin position="52"/>
        <end position="83"/>
    </location>
</feature>
<sequence length="145" mass="16110">MQIQVAKRRKRICVKHDLSSFRPSGRVSQPPMVGADLEHYLFRSSPKSLNQLGNGLPVPEAVPRPVPAKVNAPQDIPHNTHGASSIRRNVSSFCAKELILERTFLTPERAQSVSFLFDTLEAFQKAHLEMIYGEASNQRGDSSST</sequence>
<evidence type="ECO:0000313" key="3">
    <source>
        <dbReference type="Proteomes" id="UP001497382"/>
    </source>
</evidence>
<evidence type="ECO:0000313" key="2">
    <source>
        <dbReference type="EMBL" id="CAL1272796.1"/>
    </source>
</evidence>
<reference evidence="2 3" key="1">
    <citation type="submission" date="2024-04" db="EMBL/GenBank/DDBJ databases">
        <authorList>
            <person name="Rising A."/>
            <person name="Reimegard J."/>
            <person name="Sonavane S."/>
            <person name="Akerstrom W."/>
            <person name="Nylinder S."/>
            <person name="Hedman E."/>
            <person name="Kallberg Y."/>
        </authorList>
    </citation>
    <scope>NUCLEOTIDE SEQUENCE [LARGE SCALE GENOMIC DNA]</scope>
</reference>
<gene>
    <name evidence="2" type="ORF">LARSCL_LOCUS6589</name>
</gene>
<name>A0AAV1ZM47_9ARAC</name>